<evidence type="ECO:0000313" key="1">
    <source>
        <dbReference type="EMBL" id="EYC42637.1"/>
    </source>
</evidence>
<name>A0A016WTR6_9BILA</name>
<keyword evidence="2" id="KW-1185">Reference proteome</keyword>
<proteinExistence type="predicted"/>
<organism evidence="1 2">
    <name type="scientific">Ancylostoma ceylanicum</name>
    <dbReference type="NCBI Taxonomy" id="53326"/>
    <lineage>
        <taxon>Eukaryota</taxon>
        <taxon>Metazoa</taxon>
        <taxon>Ecdysozoa</taxon>
        <taxon>Nematoda</taxon>
        <taxon>Chromadorea</taxon>
        <taxon>Rhabditida</taxon>
        <taxon>Rhabditina</taxon>
        <taxon>Rhabditomorpha</taxon>
        <taxon>Strongyloidea</taxon>
        <taxon>Ancylostomatidae</taxon>
        <taxon>Ancylostomatinae</taxon>
        <taxon>Ancylostoma</taxon>
    </lineage>
</organism>
<comment type="caution">
    <text evidence="1">The sequence shown here is derived from an EMBL/GenBank/DDBJ whole genome shotgun (WGS) entry which is preliminary data.</text>
</comment>
<gene>
    <name evidence="1" type="primary">Acey_s0522.g2880</name>
    <name evidence="1" type="ORF">Y032_0522g2880</name>
</gene>
<accession>A0A016WTR6</accession>
<sequence>MSEQNRVRWSYLAVCFAHPETGSSKACDLCDHDLPSTRLLKEDRAQRTTLLERPSGCSKWFLLLCFFEKKCYGTHQCAKPHFQSWKLQNVD</sequence>
<protein>
    <submittedName>
        <fullName evidence="1">Uncharacterized protein</fullName>
    </submittedName>
</protein>
<dbReference type="EMBL" id="JARK01000122">
    <property type="protein sequence ID" value="EYC42637.1"/>
    <property type="molecule type" value="Genomic_DNA"/>
</dbReference>
<dbReference type="Proteomes" id="UP000024635">
    <property type="component" value="Unassembled WGS sequence"/>
</dbReference>
<dbReference type="AlphaFoldDB" id="A0A016WTR6"/>
<reference evidence="2" key="1">
    <citation type="journal article" date="2015" name="Nat. Genet.">
        <title>The genome and transcriptome of the zoonotic hookworm Ancylostoma ceylanicum identify infection-specific gene families.</title>
        <authorList>
            <person name="Schwarz E.M."/>
            <person name="Hu Y."/>
            <person name="Antoshechkin I."/>
            <person name="Miller M.M."/>
            <person name="Sternberg P.W."/>
            <person name="Aroian R.V."/>
        </authorList>
    </citation>
    <scope>NUCLEOTIDE SEQUENCE</scope>
    <source>
        <strain evidence="2">HY135</strain>
    </source>
</reference>
<evidence type="ECO:0000313" key="2">
    <source>
        <dbReference type="Proteomes" id="UP000024635"/>
    </source>
</evidence>